<comment type="similarity">
    <text evidence="2 8 9">Belongs to the peptidase S8 family.</text>
</comment>
<dbReference type="Pfam" id="PF00082">
    <property type="entry name" value="Peptidase_S8"/>
    <property type="match status" value="1"/>
</dbReference>
<evidence type="ECO:0000313" key="12">
    <source>
        <dbReference type="EMBL" id="PIP61452.1"/>
    </source>
</evidence>
<dbReference type="GO" id="GO:0004252">
    <property type="term" value="F:serine-type endopeptidase activity"/>
    <property type="evidence" value="ECO:0007669"/>
    <property type="project" value="UniProtKB-UniRule"/>
</dbReference>
<dbReference type="InterPro" id="IPR034084">
    <property type="entry name" value="Thermitase-like_dom"/>
</dbReference>
<evidence type="ECO:0000256" key="9">
    <source>
        <dbReference type="RuleBase" id="RU003355"/>
    </source>
</evidence>
<dbReference type="InterPro" id="IPR023828">
    <property type="entry name" value="Peptidase_S8_Ser-AS"/>
</dbReference>
<feature type="active site" description="Charge relay system" evidence="7 8">
    <location>
        <position position="395"/>
    </location>
</feature>
<dbReference type="PANTHER" id="PTHR43806">
    <property type="entry name" value="PEPTIDASE S8"/>
    <property type="match status" value="1"/>
</dbReference>
<dbReference type="InterPro" id="IPR036852">
    <property type="entry name" value="Peptidase_S8/S53_dom_sf"/>
</dbReference>
<evidence type="ECO:0000313" key="13">
    <source>
        <dbReference type="Proteomes" id="UP000231246"/>
    </source>
</evidence>
<dbReference type="PROSITE" id="PS00138">
    <property type="entry name" value="SUBTILASE_SER"/>
    <property type="match status" value="1"/>
</dbReference>
<comment type="caution">
    <text evidence="12">The sequence shown here is derived from an EMBL/GenBank/DDBJ whole genome shotgun (WGS) entry which is preliminary data.</text>
</comment>
<dbReference type="SUPFAM" id="SSF52743">
    <property type="entry name" value="Subtilisin-like"/>
    <property type="match status" value="1"/>
</dbReference>
<feature type="compositionally biased region" description="Low complexity" evidence="10">
    <location>
        <begin position="459"/>
        <end position="478"/>
    </location>
</feature>
<evidence type="ECO:0000256" key="5">
    <source>
        <dbReference type="ARBA" id="ARBA00022801"/>
    </source>
</evidence>
<evidence type="ECO:0000256" key="3">
    <source>
        <dbReference type="ARBA" id="ARBA00022525"/>
    </source>
</evidence>
<feature type="region of interest" description="Disordered" evidence="10">
    <location>
        <begin position="452"/>
        <end position="479"/>
    </location>
</feature>
<evidence type="ECO:0000256" key="4">
    <source>
        <dbReference type="ARBA" id="ARBA00022670"/>
    </source>
</evidence>
<evidence type="ECO:0000256" key="8">
    <source>
        <dbReference type="PROSITE-ProRule" id="PRU01240"/>
    </source>
</evidence>
<dbReference type="PROSITE" id="PS00137">
    <property type="entry name" value="SUBTILASE_HIS"/>
    <property type="match status" value="1"/>
</dbReference>
<dbReference type="PRINTS" id="PR00723">
    <property type="entry name" value="SUBTILISIN"/>
</dbReference>
<dbReference type="InterPro" id="IPR050131">
    <property type="entry name" value="Peptidase_S8_subtilisin-like"/>
</dbReference>
<dbReference type="CDD" id="cd07484">
    <property type="entry name" value="Peptidases_S8_Thermitase_like"/>
    <property type="match status" value="1"/>
</dbReference>
<dbReference type="EMBL" id="PCTA01000026">
    <property type="protein sequence ID" value="PIP61452.1"/>
    <property type="molecule type" value="Genomic_DNA"/>
</dbReference>
<proteinExistence type="inferred from homology"/>
<feature type="active site" description="Charge relay system" evidence="7 8">
    <location>
        <position position="186"/>
    </location>
</feature>
<sequence>MRLLLTVVGFVAIVLLIPQRTFAQVARIDDKPTIVPGEYIVQYKPDHNPDQIRAKAASWSENEDQLIGQAINRLKTIQLRNQGQALPPEVLKELESIEDSLNVVQEKIIGDYYLMKSTEAISPALAAVAFRQADIIETAEPNRYVYAAAAPNDTFYPNQWSLSKMNMETAWETNKTSGKIKVAVLDSGVNYNHEDIDSSKIIKGRDYINNDNDPMDDMGHGTHVAGIIGAATNNQKGVAGVSWDAQILAVKVLNSGGTGDLTNVIESINSIADSNQANIINLSLDGEGTCPQALQNAINSAVERNITVVVAAGNEHNDSAGYFPANCQNVIAVGALGPDSERARYSNYGSLVDVAAPGGNPSVPSGSSYDCNANGTDCIISTWLSNEYALSAGTSMAAPHVAGLVALMLGVNSGLTPAQIETILKDTGTTISTDQPIGKLINAQAALLAINTGDPTPTPTGTANTPTPTPTPTSVQLPPEAPTPTRIDNVCPATCDAGDVNCNGAINDEDYNIWRDQYDQYRGGVQLEGTARTGDLDCSLDNAASPGYVTLADFEIWRKHSFVVNPGTACGTAGTIEGESYETLSINGSPETRAISGHPDYNIALRGWEAVPNARKEIYDMGPSADPDPNTPPQLKGLFADNRIPQVSGTYQMYDWNWGAGDNIGSKGGLYSAPPEVQLLGTLVTKGEVLKVPDSGYEITSGYEVMVLYADDNSIMLSYKGEDTAATGYVLHVLDVCVEPRLLALYTASNQGGGARVRLPALKAGQAFGRSKETEVKFTIRDTGSFMEPRNTQNWWR</sequence>
<keyword evidence="6 8" id="KW-0720">Serine protease</keyword>
<feature type="domain" description="Peptidase S8/S53" evidence="11">
    <location>
        <begin position="179"/>
        <end position="428"/>
    </location>
</feature>
<reference evidence="12 13" key="1">
    <citation type="submission" date="2017-09" db="EMBL/GenBank/DDBJ databases">
        <title>Depth-based differentiation of microbial function through sediment-hosted aquifers and enrichment of novel symbionts in the deep terrestrial subsurface.</title>
        <authorList>
            <person name="Probst A.J."/>
            <person name="Ladd B."/>
            <person name="Jarett J.K."/>
            <person name="Geller-Mcgrath D.E."/>
            <person name="Sieber C.M."/>
            <person name="Emerson J.B."/>
            <person name="Anantharaman K."/>
            <person name="Thomas B.C."/>
            <person name="Malmstrom R."/>
            <person name="Stieglmeier M."/>
            <person name="Klingl A."/>
            <person name="Woyke T."/>
            <person name="Ryan C.M."/>
            <person name="Banfield J.F."/>
        </authorList>
    </citation>
    <scope>NUCLEOTIDE SEQUENCE [LARGE SCALE GENOMIC DNA]</scope>
    <source>
        <strain evidence="12">CG22_combo_CG10-13_8_21_14_all_38_20</strain>
    </source>
</reference>
<dbReference type="Gene3D" id="3.40.50.200">
    <property type="entry name" value="Peptidase S8/S53 domain"/>
    <property type="match status" value="1"/>
</dbReference>
<dbReference type="PROSITE" id="PS00136">
    <property type="entry name" value="SUBTILASE_ASP"/>
    <property type="match status" value="1"/>
</dbReference>
<dbReference type="InterPro" id="IPR022398">
    <property type="entry name" value="Peptidase_S8_His-AS"/>
</dbReference>
<name>A0A2H0BUU7_9BACT</name>
<evidence type="ECO:0000256" key="10">
    <source>
        <dbReference type="SAM" id="MobiDB-lite"/>
    </source>
</evidence>
<keyword evidence="5 8" id="KW-0378">Hydrolase</keyword>
<keyword evidence="3" id="KW-0964">Secreted</keyword>
<dbReference type="Proteomes" id="UP000231246">
    <property type="component" value="Unassembled WGS sequence"/>
</dbReference>
<gene>
    <name evidence="12" type="ORF">COW99_04080</name>
</gene>
<dbReference type="InterPro" id="IPR000209">
    <property type="entry name" value="Peptidase_S8/S53_dom"/>
</dbReference>
<dbReference type="InterPro" id="IPR015500">
    <property type="entry name" value="Peptidase_S8_subtilisin-rel"/>
</dbReference>
<protein>
    <recommendedName>
        <fullName evidence="11">Peptidase S8/S53 domain-containing protein</fullName>
    </recommendedName>
</protein>
<comment type="subcellular location">
    <subcellularLocation>
        <location evidence="1">Secreted</location>
    </subcellularLocation>
</comment>
<evidence type="ECO:0000256" key="1">
    <source>
        <dbReference type="ARBA" id="ARBA00004613"/>
    </source>
</evidence>
<feature type="active site" description="Charge relay system" evidence="7 8">
    <location>
        <position position="220"/>
    </location>
</feature>
<keyword evidence="4 8" id="KW-0645">Protease</keyword>
<dbReference type="PROSITE" id="PS51892">
    <property type="entry name" value="SUBTILASE"/>
    <property type="match status" value="1"/>
</dbReference>
<dbReference type="InterPro" id="IPR023827">
    <property type="entry name" value="Peptidase_S8_Asp-AS"/>
</dbReference>
<dbReference type="AlphaFoldDB" id="A0A2H0BUU7"/>
<evidence type="ECO:0000256" key="2">
    <source>
        <dbReference type="ARBA" id="ARBA00011073"/>
    </source>
</evidence>
<evidence type="ECO:0000256" key="7">
    <source>
        <dbReference type="PIRSR" id="PIRSR615500-1"/>
    </source>
</evidence>
<evidence type="ECO:0000256" key="6">
    <source>
        <dbReference type="ARBA" id="ARBA00022825"/>
    </source>
</evidence>
<dbReference type="PANTHER" id="PTHR43806:SF11">
    <property type="entry name" value="CEREVISIN-RELATED"/>
    <property type="match status" value="1"/>
</dbReference>
<dbReference type="GO" id="GO:0005576">
    <property type="term" value="C:extracellular region"/>
    <property type="evidence" value="ECO:0007669"/>
    <property type="project" value="UniProtKB-SubCell"/>
</dbReference>
<dbReference type="GO" id="GO:0006508">
    <property type="term" value="P:proteolysis"/>
    <property type="evidence" value="ECO:0007669"/>
    <property type="project" value="UniProtKB-KW"/>
</dbReference>
<organism evidence="12 13">
    <name type="scientific">Candidatus Roizmanbacteria bacterium CG22_combo_CG10-13_8_21_14_all_38_20</name>
    <dbReference type="NCBI Taxonomy" id="1974862"/>
    <lineage>
        <taxon>Bacteria</taxon>
        <taxon>Candidatus Roizmaniibacteriota</taxon>
    </lineage>
</organism>
<evidence type="ECO:0000259" key="11">
    <source>
        <dbReference type="Pfam" id="PF00082"/>
    </source>
</evidence>
<accession>A0A2H0BUU7</accession>